<organism evidence="1 2">
    <name type="scientific">Platysternon megacephalum</name>
    <name type="common">big-headed turtle</name>
    <dbReference type="NCBI Taxonomy" id="55544"/>
    <lineage>
        <taxon>Eukaryota</taxon>
        <taxon>Metazoa</taxon>
        <taxon>Chordata</taxon>
        <taxon>Craniata</taxon>
        <taxon>Vertebrata</taxon>
        <taxon>Euteleostomi</taxon>
        <taxon>Archelosauria</taxon>
        <taxon>Testudinata</taxon>
        <taxon>Testudines</taxon>
        <taxon>Cryptodira</taxon>
        <taxon>Durocryptodira</taxon>
        <taxon>Testudinoidea</taxon>
        <taxon>Platysternidae</taxon>
        <taxon>Platysternon</taxon>
    </lineage>
</organism>
<accession>A0A4D9E2E2</accession>
<comment type="caution">
    <text evidence="1">The sequence shown here is derived from an EMBL/GenBank/DDBJ whole genome shotgun (WGS) entry which is preliminary data.</text>
</comment>
<reference evidence="1 2" key="2">
    <citation type="submission" date="2019-04" db="EMBL/GenBank/DDBJ databases">
        <title>The genome sequence of big-headed turtle.</title>
        <authorList>
            <person name="Gong S."/>
        </authorList>
    </citation>
    <scope>NUCLEOTIDE SEQUENCE [LARGE SCALE GENOMIC DNA]</scope>
    <source>
        <strain evidence="1">DO16091913</strain>
        <tissue evidence="1">Muscle</tissue>
    </source>
</reference>
<dbReference type="Proteomes" id="UP000297703">
    <property type="component" value="Unassembled WGS sequence"/>
</dbReference>
<evidence type="ECO:0000313" key="2">
    <source>
        <dbReference type="Proteomes" id="UP000297703"/>
    </source>
</evidence>
<sequence length="106" mass="11959">MSGTLNTSDGSLFYSYLHHRLMRLEIGPMQCLLHAAGPNLHYWHLVLPFTPVLTACKEGVKYNHWELVAFCTHVAHVNTDTRCTVVGNRALDLPSATWQSAPNLNW</sequence>
<protein>
    <submittedName>
        <fullName evidence="1">Neurogenic differentiation factor 4</fullName>
    </submittedName>
</protein>
<reference evidence="1 2" key="1">
    <citation type="submission" date="2019-04" db="EMBL/GenBank/DDBJ databases">
        <title>Draft genome of the big-headed turtle Platysternon megacephalum.</title>
        <authorList>
            <person name="Gong S."/>
        </authorList>
    </citation>
    <scope>NUCLEOTIDE SEQUENCE [LARGE SCALE GENOMIC DNA]</scope>
    <source>
        <strain evidence="1">DO16091913</strain>
        <tissue evidence="1">Muscle</tissue>
    </source>
</reference>
<gene>
    <name evidence="1" type="ORF">DR999_PMT16511</name>
</gene>
<keyword evidence="2" id="KW-1185">Reference proteome</keyword>
<dbReference type="AlphaFoldDB" id="A0A4D9E2E2"/>
<name>A0A4D9E2E2_9SAUR</name>
<evidence type="ECO:0000313" key="1">
    <source>
        <dbReference type="EMBL" id="TFK01303.1"/>
    </source>
</evidence>
<proteinExistence type="predicted"/>
<dbReference type="EMBL" id="QXTE01000232">
    <property type="protein sequence ID" value="TFK01303.1"/>
    <property type="molecule type" value="Genomic_DNA"/>
</dbReference>